<gene>
    <name evidence="3" type="ORF">LTR62_008833</name>
</gene>
<evidence type="ECO:0000259" key="2">
    <source>
        <dbReference type="Pfam" id="PF13460"/>
    </source>
</evidence>
<evidence type="ECO:0000256" key="1">
    <source>
        <dbReference type="ARBA" id="ARBA00038376"/>
    </source>
</evidence>
<feature type="domain" description="NAD(P)-binding" evidence="2">
    <location>
        <begin position="8"/>
        <end position="101"/>
    </location>
</feature>
<dbReference type="Gene3D" id="3.40.50.720">
    <property type="entry name" value="NAD(P)-binding Rossmann-like Domain"/>
    <property type="match status" value="1"/>
</dbReference>
<dbReference type="PANTHER" id="PTHR43355">
    <property type="entry name" value="FLAVIN REDUCTASE (NADPH)"/>
    <property type="match status" value="1"/>
</dbReference>
<dbReference type="GO" id="GO:0016646">
    <property type="term" value="F:oxidoreductase activity, acting on the CH-NH group of donors, NAD or NADP as acceptor"/>
    <property type="evidence" value="ECO:0007669"/>
    <property type="project" value="TreeGrafter"/>
</dbReference>
<dbReference type="InterPro" id="IPR036291">
    <property type="entry name" value="NAD(P)-bd_dom_sf"/>
</dbReference>
<dbReference type="InterPro" id="IPR016040">
    <property type="entry name" value="NAD(P)-bd_dom"/>
</dbReference>
<reference evidence="3" key="1">
    <citation type="submission" date="2023-08" db="EMBL/GenBank/DDBJ databases">
        <title>Black Yeasts Isolated from many extreme environments.</title>
        <authorList>
            <person name="Coleine C."/>
            <person name="Stajich J.E."/>
            <person name="Selbmann L."/>
        </authorList>
    </citation>
    <scope>NUCLEOTIDE SEQUENCE</scope>
    <source>
        <strain evidence="3">CCFEE 5401</strain>
    </source>
</reference>
<name>A0AAN7T924_9PEZI</name>
<comment type="caution">
    <text evidence="3">The sequence shown here is derived from an EMBL/GenBank/DDBJ whole genome shotgun (WGS) entry which is preliminary data.</text>
</comment>
<protein>
    <recommendedName>
        <fullName evidence="2">NAD(P)-binding domain-containing protein</fullName>
    </recommendedName>
</protein>
<evidence type="ECO:0000313" key="3">
    <source>
        <dbReference type="EMBL" id="KAK5108059.1"/>
    </source>
</evidence>
<dbReference type="Proteomes" id="UP001310890">
    <property type="component" value="Unassembled WGS sequence"/>
</dbReference>
<proteinExistence type="inferred from homology"/>
<comment type="similarity">
    <text evidence="1">Belongs to the avfA family.</text>
</comment>
<dbReference type="PANTHER" id="PTHR43355:SF2">
    <property type="entry name" value="FLAVIN REDUCTASE (NADPH)"/>
    <property type="match status" value="1"/>
</dbReference>
<dbReference type="SUPFAM" id="SSF51735">
    <property type="entry name" value="NAD(P)-binding Rossmann-fold domains"/>
    <property type="match status" value="1"/>
</dbReference>
<dbReference type="AlphaFoldDB" id="A0AAN7T924"/>
<evidence type="ECO:0000313" key="4">
    <source>
        <dbReference type="Proteomes" id="UP001310890"/>
    </source>
</evidence>
<dbReference type="InterPro" id="IPR051606">
    <property type="entry name" value="Polyketide_Oxido-like"/>
</dbReference>
<accession>A0AAN7T924</accession>
<dbReference type="EMBL" id="JAVRRL010000097">
    <property type="protein sequence ID" value="KAK5108059.1"/>
    <property type="molecule type" value="Genomic_DNA"/>
</dbReference>
<organism evidence="3 4">
    <name type="scientific">Meristemomyces frigidus</name>
    <dbReference type="NCBI Taxonomy" id="1508187"/>
    <lineage>
        <taxon>Eukaryota</taxon>
        <taxon>Fungi</taxon>
        <taxon>Dikarya</taxon>
        <taxon>Ascomycota</taxon>
        <taxon>Pezizomycotina</taxon>
        <taxon>Dothideomycetes</taxon>
        <taxon>Dothideomycetidae</taxon>
        <taxon>Mycosphaerellales</taxon>
        <taxon>Teratosphaeriaceae</taxon>
        <taxon>Meristemomyces</taxon>
    </lineage>
</organism>
<dbReference type="Pfam" id="PF13460">
    <property type="entry name" value="NAD_binding_10"/>
    <property type="match status" value="1"/>
</dbReference>
<sequence length="260" mass="27659">MPIHAVLGGTGGTGSAVVRTLLASQIPDLGINVLVRSKSKLLQAIPQLGSTSTAVVNIFETPNLDADTFTACVKGASTIYVCIGTNNASRKNEIAVTTATRLIAALGHCRKALGSDYKAPTILFNRSMALNRDVIFFPTESVKRFMQWAMFGIFEDLLKAGEMYATAERDGLLVCITADPPGMMDANGTEATGYELLQKGKAAPMLNYADFGAAMVELGQRRAEFGGKAVGVSATGAVRPEVLVNLWRLVLGLKTRLSPF</sequence>